<keyword evidence="4" id="KW-1185">Reference proteome</keyword>
<organism evidence="3 4">
    <name type="scientific">Cryptolaemus montrouzieri</name>
    <dbReference type="NCBI Taxonomy" id="559131"/>
    <lineage>
        <taxon>Eukaryota</taxon>
        <taxon>Metazoa</taxon>
        <taxon>Ecdysozoa</taxon>
        <taxon>Arthropoda</taxon>
        <taxon>Hexapoda</taxon>
        <taxon>Insecta</taxon>
        <taxon>Pterygota</taxon>
        <taxon>Neoptera</taxon>
        <taxon>Endopterygota</taxon>
        <taxon>Coleoptera</taxon>
        <taxon>Polyphaga</taxon>
        <taxon>Cucujiformia</taxon>
        <taxon>Coccinelloidea</taxon>
        <taxon>Coccinellidae</taxon>
        <taxon>Scymninae</taxon>
        <taxon>Scymnini</taxon>
        <taxon>Cryptolaemus</taxon>
    </lineage>
</organism>
<proteinExistence type="predicted"/>
<dbReference type="AlphaFoldDB" id="A0ABD2N342"/>
<feature type="compositionally biased region" description="Gly residues" evidence="1">
    <location>
        <begin position="71"/>
        <end position="80"/>
    </location>
</feature>
<dbReference type="EMBL" id="JABFTP020000062">
    <property type="protein sequence ID" value="KAL3272917.1"/>
    <property type="molecule type" value="Genomic_DNA"/>
</dbReference>
<gene>
    <name evidence="3" type="ORF">HHI36_014376</name>
</gene>
<protein>
    <submittedName>
        <fullName evidence="3">Uncharacterized protein</fullName>
    </submittedName>
</protein>
<keyword evidence="2" id="KW-0472">Membrane</keyword>
<evidence type="ECO:0000313" key="4">
    <source>
        <dbReference type="Proteomes" id="UP001516400"/>
    </source>
</evidence>
<feature type="transmembrane region" description="Helical" evidence="2">
    <location>
        <begin position="32"/>
        <end position="51"/>
    </location>
</feature>
<feature type="region of interest" description="Disordered" evidence="1">
    <location>
        <begin position="59"/>
        <end position="94"/>
    </location>
</feature>
<reference evidence="3 4" key="1">
    <citation type="journal article" date="2021" name="BMC Biol.">
        <title>Horizontally acquired antibacterial genes associated with adaptive radiation of ladybird beetles.</title>
        <authorList>
            <person name="Li H.S."/>
            <person name="Tang X.F."/>
            <person name="Huang Y.H."/>
            <person name="Xu Z.Y."/>
            <person name="Chen M.L."/>
            <person name="Du X.Y."/>
            <person name="Qiu B.Y."/>
            <person name="Chen P.T."/>
            <person name="Zhang W."/>
            <person name="Slipinski A."/>
            <person name="Escalona H.E."/>
            <person name="Waterhouse R.M."/>
            <person name="Zwick A."/>
            <person name="Pang H."/>
        </authorList>
    </citation>
    <scope>NUCLEOTIDE SEQUENCE [LARGE SCALE GENOMIC DNA]</scope>
    <source>
        <strain evidence="3">SYSU2018</strain>
    </source>
</reference>
<keyword evidence="2" id="KW-1133">Transmembrane helix</keyword>
<name>A0ABD2N342_9CUCU</name>
<comment type="caution">
    <text evidence="3">The sequence shown here is derived from an EMBL/GenBank/DDBJ whole genome shotgun (WGS) entry which is preliminary data.</text>
</comment>
<sequence length="94" mass="9964">MESLKRCGNEITFVSLYTDLYHIANLKNHRNVIMMLSRISIGFILGAILVFQLSREQDDEGGEDAAADGAAEGGDGAGGDESGDSKGNNTDGEI</sequence>
<dbReference type="Proteomes" id="UP001516400">
    <property type="component" value="Unassembled WGS sequence"/>
</dbReference>
<evidence type="ECO:0000256" key="1">
    <source>
        <dbReference type="SAM" id="MobiDB-lite"/>
    </source>
</evidence>
<accession>A0ABD2N342</accession>
<keyword evidence="2" id="KW-0812">Transmembrane</keyword>
<evidence type="ECO:0000313" key="3">
    <source>
        <dbReference type="EMBL" id="KAL3272917.1"/>
    </source>
</evidence>
<evidence type="ECO:0000256" key="2">
    <source>
        <dbReference type="SAM" id="Phobius"/>
    </source>
</evidence>